<dbReference type="RefSeq" id="WP_092369483.1">
    <property type="nucleotide sequence ID" value="NZ_BMGV01000010.1"/>
</dbReference>
<dbReference type="Proteomes" id="UP000199379">
    <property type="component" value="Unassembled WGS sequence"/>
</dbReference>
<organism evidence="1 2">
    <name type="scientific">Cribrihabitans marinus</name>
    <dbReference type="NCBI Taxonomy" id="1227549"/>
    <lineage>
        <taxon>Bacteria</taxon>
        <taxon>Pseudomonadati</taxon>
        <taxon>Pseudomonadota</taxon>
        <taxon>Alphaproteobacteria</taxon>
        <taxon>Rhodobacterales</taxon>
        <taxon>Paracoccaceae</taxon>
        <taxon>Cribrihabitans</taxon>
    </lineage>
</organism>
<name>A0A1H7D7G2_9RHOB</name>
<keyword evidence="2" id="KW-1185">Reference proteome</keyword>
<proteinExistence type="predicted"/>
<gene>
    <name evidence="1" type="ORF">SAMN05444007_11048</name>
</gene>
<dbReference type="AlphaFoldDB" id="A0A1H7D7G2"/>
<evidence type="ECO:0000313" key="1">
    <source>
        <dbReference type="EMBL" id="SEJ97718.1"/>
    </source>
</evidence>
<sequence>MAPPHVRFENNPLQVWSTRAARILGRLIAAWATDPAARPANARIEGDGRLIVFPVADLRAILDALPPEDRLRNDELEIHPDVKEIELVLPRKDRFTVRLPDPDAIAHQKAVIARGHDPAVLMPTIYGMVGSDATADGWLELRSDGQEDAAAVHEVRLTADDPLDLFLHPFLAGYSCAQCT</sequence>
<accession>A0A1H7D7G2</accession>
<reference evidence="1 2" key="1">
    <citation type="submission" date="2016-10" db="EMBL/GenBank/DDBJ databases">
        <authorList>
            <person name="de Groot N.N."/>
        </authorList>
    </citation>
    <scope>NUCLEOTIDE SEQUENCE [LARGE SCALE GENOMIC DNA]</scope>
    <source>
        <strain evidence="1 2">DSM 29340</strain>
    </source>
</reference>
<dbReference type="EMBL" id="FNYD01000010">
    <property type="protein sequence ID" value="SEJ97718.1"/>
    <property type="molecule type" value="Genomic_DNA"/>
</dbReference>
<evidence type="ECO:0000313" key="2">
    <source>
        <dbReference type="Proteomes" id="UP000199379"/>
    </source>
</evidence>
<dbReference type="STRING" id="1227549.SAMN05444007_11048"/>
<protein>
    <submittedName>
        <fullName evidence="1">Uncharacterized protein</fullName>
    </submittedName>
</protein>